<organism evidence="1 2">
    <name type="scientific">Paenibacillus anaericanus</name>
    <dbReference type="NCBI Taxonomy" id="170367"/>
    <lineage>
        <taxon>Bacteria</taxon>
        <taxon>Bacillati</taxon>
        <taxon>Bacillota</taxon>
        <taxon>Bacilli</taxon>
        <taxon>Bacillales</taxon>
        <taxon>Paenibacillaceae</taxon>
        <taxon>Paenibacillus</taxon>
    </lineage>
</organism>
<gene>
    <name evidence="1" type="ORF">EJP82_00440</name>
</gene>
<dbReference type="EMBL" id="RZNY01000001">
    <property type="protein sequence ID" value="RUT48452.1"/>
    <property type="molecule type" value="Genomic_DNA"/>
</dbReference>
<reference evidence="1 2" key="1">
    <citation type="submission" date="2018-12" db="EMBL/GenBank/DDBJ databases">
        <authorList>
            <person name="Sun L."/>
            <person name="Chen Z."/>
        </authorList>
    </citation>
    <scope>NUCLEOTIDE SEQUENCE [LARGE SCALE GENOMIC DNA]</scope>
    <source>
        <strain evidence="1 2">DSM 15890</strain>
    </source>
</reference>
<name>A0A433YEZ7_9BACL</name>
<comment type="caution">
    <text evidence="1">The sequence shown here is derived from an EMBL/GenBank/DDBJ whole genome shotgun (WGS) entry which is preliminary data.</text>
</comment>
<proteinExistence type="predicted"/>
<evidence type="ECO:0000313" key="1">
    <source>
        <dbReference type="EMBL" id="RUT48452.1"/>
    </source>
</evidence>
<dbReference type="AlphaFoldDB" id="A0A433YEZ7"/>
<sequence length="148" mass="17096">MNIKLFHEAIHLLQGELSPETGIILDLKEEDVLPMADLLVRYDLPSDRQSRLLSIYIAIKLALLRHSSCEGSGEYLTRQVLDGDYLYSFYVQLCLQWEEYELLSHLAPIIKQIQIKAIEGTPEEERLLKGWELFLQLENTHSRASQAI</sequence>
<evidence type="ECO:0000313" key="2">
    <source>
        <dbReference type="Proteomes" id="UP000279446"/>
    </source>
</evidence>
<protein>
    <submittedName>
        <fullName evidence="1">Uncharacterized protein</fullName>
    </submittedName>
</protein>
<dbReference type="OrthoDB" id="2624238at2"/>
<accession>A0A433YEZ7</accession>
<dbReference type="RefSeq" id="WP_127190047.1">
    <property type="nucleotide sequence ID" value="NZ_RZNY01000001.1"/>
</dbReference>
<dbReference type="Proteomes" id="UP000279446">
    <property type="component" value="Unassembled WGS sequence"/>
</dbReference>
<keyword evidence="2" id="KW-1185">Reference proteome</keyword>